<dbReference type="InterPro" id="IPR036291">
    <property type="entry name" value="NAD(P)-bd_dom_sf"/>
</dbReference>
<protein>
    <submittedName>
        <fullName evidence="2">NADPH:quinone reductase-like Zn-dependent oxidoreductase</fullName>
    </submittedName>
</protein>
<evidence type="ECO:0000259" key="1">
    <source>
        <dbReference type="SMART" id="SM00829"/>
    </source>
</evidence>
<dbReference type="InterPro" id="IPR052711">
    <property type="entry name" value="Zinc_ADH-like"/>
</dbReference>
<dbReference type="Proteomes" id="UP000319859">
    <property type="component" value="Unassembled WGS sequence"/>
</dbReference>
<dbReference type="OrthoDB" id="9805663at2"/>
<dbReference type="Pfam" id="PF08240">
    <property type="entry name" value="ADH_N"/>
    <property type="match status" value="1"/>
</dbReference>
<comment type="caution">
    <text evidence="2">The sequence shown here is derived from an EMBL/GenBank/DDBJ whole genome shotgun (WGS) entry which is preliminary data.</text>
</comment>
<sequence>MSDRMKRWQLPAFGRRNLEFVDVPVPAPGAREMLVRVAAVSLNYRDKLVVEGELLPDLPAMPFVPVSDMVGEVVAVGPSVSRFVPGDRVLGNFWTQWIDGAPPPEMARHGQSLGGPLPGMLSEYVVLHENVAVAAPVSLTDEEASTLPIAALTAWFALAETGPVKPGDTVLVQGTGGVALFGMQFAQALGAQTIVTSRSAEKLERVRALGASASINTRAMPDWSRVACELTGSRGVDHILETIGGDNLIRSMDALAAGGRIALIGFLDGQTLQLPAVPIMLKRSILQGISVGHRRAFETMNHEIDRHRIKPVIDTVYPIGDAPAAFDHLERGPFGKVVIRLAHN</sequence>
<dbReference type="InterPro" id="IPR020843">
    <property type="entry name" value="ER"/>
</dbReference>
<dbReference type="SUPFAM" id="SSF50129">
    <property type="entry name" value="GroES-like"/>
    <property type="match status" value="1"/>
</dbReference>
<gene>
    <name evidence="2" type="ORF">FBZ89_13621</name>
</gene>
<dbReference type="CDD" id="cd08276">
    <property type="entry name" value="MDR7"/>
    <property type="match status" value="1"/>
</dbReference>
<dbReference type="AlphaFoldDB" id="A0A560EL65"/>
<dbReference type="EMBL" id="VITN01000036">
    <property type="protein sequence ID" value="TWB10084.1"/>
    <property type="molecule type" value="Genomic_DNA"/>
</dbReference>
<dbReference type="SMART" id="SM00829">
    <property type="entry name" value="PKS_ER"/>
    <property type="match status" value="1"/>
</dbReference>
<dbReference type="InterPro" id="IPR011032">
    <property type="entry name" value="GroES-like_sf"/>
</dbReference>
<feature type="domain" description="Enoyl reductase (ER)" evidence="1">
    <location>
        <begin position="14"/>
        <end position="339"/>
    </location>
</feature>
<dbReference type="PANTHER" id="PTHR45033">
    <property type="match status" value="1"/>
</dbReference>
<dbReference type="InterPro" id="IPR013154">
    <property type="entry name" value="ADH-like_N"/>
</dbReference>
<evidence type="ECO:0000313" key="2">
    <source>
        <dbReference type="EMBL" id="TWB10084.1"/>
    </source>
</evidence>
<evidence type="ECO:0000313" key="3">
    <source>
        <dbReference type="Proteomes" id="UP000319859"/>
    </source>
</evidence>
<dbReference type="PANTHER" id="PTHR45033:SF2">
    <property type="entry name" value="ZINC-TYPE ALCOHOL DEHYDROGENASE-LIKE PROTEIN C1773.06C"/>
    <property type="match status" value="1"/>
</dbReference>
<dbReference type="SUPFAM" id="SSF51735">
    <property type="entry name" value="NAD(P)-binding Rossmann-fold domains"/>
    <property type="match status" value="1"/>
</dbReference>
<accession>A0A560EL65</accession>
<dbReference type="InterPro" id="IPR013149">
    <property type="entry name" value="ADH-like_C"/>
</dbReference>
<dbReference type="Pfam" id="PF00107">
    <property type="entry name" value="ADH_zinc_N"/>
    <property type="match status" value="1"/>
</dbReference>
<reference evidence="2 3" key="1">
    <citation type="submission" date="2019-06" db="EMBL/GenBank/DDBJ databases">
        <title>Genomic Encyclopedia of Type Strains, Phase IV (KMG-V): Genome sequencing to study the core and pangenomes of soil and plant-associated prokaryotes.</title>
        <authorList>
            <person name="Whitman W."/>
        </authorList>
    </citation>
    <scope>NUCLEOTIDE SEQUENCE [LARGE SCALE GENOMIC DNA]</scope>
    <source>
        <strain evidence="2 3">BR 11880</strain>
    </source>
</reference>
<dbReference type="Gene3D" id="3.40.50.720">
    <property type="entry name" value="NAD(P)-binding Rossmann-like Domain"/>
    <property type="match status" value="1"/>
</dbReference>
<organism evidence="2 3">
    <name type="scientific">Nitrospirillum amazonense</name>
    <dbReference type="NCBI Taxonomy" id="28077"/>
    <lineage>
        <taxon>Bacteria</taxon>
        <taxon>Pseudomonadati</taxon>
        <taxon>Pseudomonadota</taxon>
        <taxon>Alphaproteobacteria</taxon>
        <taxon>Rhodospirillales</taxon>
        <taxon>Azospirillaceae</taxon>
        <taxon>Nitrospirillum</taxon>
    </lineage>
</organism>
<name>A0A560EL65_9PROT</name>
<proteinExistence type="predicted"/>
<dbReference type="GO" id="GO:0016491">
    <property type="term" value="F:oxidoreductase activity"/>
    <property type="evidence" value="ECO:0007669"/>
    <property type="project" value="InterPro"/>
</dbReference>
<dbReference type="Gene3D" id="3.90.180.10">
    <property type="entry name" value="Medium-chain alcohol dehydrogenases, catalytic domain"/>
    <property type="match status" value="1"/>
</dbReference>